<proteinExistence type="predicted"/>
<organism evidence="2 3">
    <name type="scientific">Duganella qianjiadongensis</name>
    <dbReference type="NCBI Taxonomy" id="2692176"/>
    <lineage>
        <taxon>Bacteria</taxon>
        <taxon>Pseudomonadati</taxon>
        <taxon>Pseudomonadota</taxon>
        <taxon>Betaproteobacteria</taxon>
        <taxon>Burkholderiales</taxon>
        <taxon>Oxalobacteraceae</taxon>
        <taxon>Telluria group</taxon>
        <taxon>Duganella</taxon>
    </lineage>
</organism>
<dbReference type="Proteomes" id="UP000478090">
    <property type="component" value="Unassembled WGS sequence"/>
</dbReference>
<dbReference type="SUPFAM" id="SSF52540">
    <property type="entry name" value="P-loop containing nucleoside triphosphate hydrolases"/>
    <property type="match status" value="1"/>
</dbReference>
<keyword evidence="3" id="KW-1185">Reference proteome</keyword>
<protein>
    <submittedName>
        <fullName evidence="2">AAA family ATPase</fullName>
    </submittedName>
</protein>
<evidence type="ECO:0000313" key="3">
    <source>
        <dbReference type="Proteomes" id="UP000478090"/>
    </source>
</evidence>
<gene>
    <name evidence="2" type="ORF">GTP27_21715</name>
</gene>
<dbReference type="RefSeq" id="WP_161041184.1">
    <property type="nucleotide sequence ID" value="NZ_WWCM01000025.1"/>
</dbReference>
<sequence>MNQTKLPGRPVAKERHPLSTRTYRVATAAIEHCWQLVSKCLQYRIPGALIYGESRLGKTYAIEYLRMLIHRELPGVPTFHVQAEYKVSRSEGAFFSSLLRAVRHPQPDAGRNAFKRKALHDRLLAVAESHGSATVVFFCDEAQRYSLHEYEWLRDVHDELAQSGVRLTTFLFGQERLCEQRTHFQESGDTQIVKRFMVETLRFRGICSALEAATCLRSYDEHEYPLGSGWSFTRYYLPYAFEAGLRLEQCAHLAWNAFSTAHQHAALAGDVEIPMEYFSRAVEAVLLDGLTRDALDADLTDRRWAEVVKHCGYVASEQAVERNARGVGH</sequence>
<evidence type="ECO:0000313" key="2">
    <source>
        <dbReference type="EMBL" id="MYM41926.1"/>
    </source>
</evidence>
<dbReference type="InterPro" id="IPR027417">
    <property type="entry name" value="P-loop_NTPase"/>
</dbReference>
<name>A0ABW9VRM0_9BURK</name>
<dbReference type="Gene3D" id="3.40.50.300">
    <property type="entry name" value="P-loop containing nucleotide triphosphate hydrolases"/>
    <property type="match status" value="1"/>
</dbReference>
<reference evidence="2 3" key="1">
    <citation type="submission" date="2019-12" db="EMBL/GenBank/DDBJ databases">
        <title>Novel species isolated from a subtropical stream in China.</title>
        <authorList>
            <person name="Lu H."/>
        </authorList>
    </citation>
    <scope>NUCLEOTIDE SEQUENCE [LARGE SCALE GENOMIC DNA]</scope>
    <source>
        <strain evidence="2 3">CY13W</strain>
    </source>
</reference>
<dbReference type="Pfam" id="PF13401">
    <property type="entry name" value="AAA_22"/>
    <property type="match status" value="1"/>
</dbReference>
<comment type="caution">
    <text evidence="2">The sequence shown here is derived from an EMBL/GenBank/DDBJ whole genome shotgun (WGS) entry which is preliminary data.</text>
</comment>
<dbReference type="InterPro" id="IPR049945">
    <property type="entry name" value="AAA_22"/>
</dbReference>
<accession>A0ABW9VRM0</accession>
<dbReference type="EMBL" id="WWCM01000025">
    <property type="protein sequence ID" value="MYM41926.1"/>
    <property type="molecule type" value="Genomic_DNA"/>
</dbReference>
<feature type="domain" description="ORC1/DEAH AAA+ ATPase" evidence="1">
    <location>
        <begin position="49"/>
        <end position="177"/>
    </location>
</feature>
<evidence type="ECO:0000259" key="1">
    <source>
        <dbReference type="Pfam" id="PF13401"/>
    </source>
</evidence>